<organism evidence="2 3">
    <name type="scientific">Thioalbus denitrificans</name>
    <dbReference type="NCBI Taxonomy" id="547122"/>
    <lineage>
        <taxon>Bacteria</taxon>
        <taxon>Pseudomonadati</taxon>
        <taxon>Pseudomonadota</taxon>
        <taxon>Gammaproteobacteria</taxon>
        <taxon>Chromatiales</taxon>
        <taxon>Ectothiorhodospiraceae</taxon>
        <taxon>Thioalbus</taxon>
    </lineage>
</organism>
<reference evidence="2 3" key="1">
    <citation type="submission" date="2018-07" db="EMBL/GenBank/DDBJ databases">
        <title>Genomic Encyclopedia of Type Strains, Phase IV (KMG-IV): sequencing the most valuable type-strain genomes for metagenomic binning, comparative biology and taxonomic classification.</title>
        <authorList>
            <person name="Goeker M."/>
        </authorList>
    </citation>
    <scope>NUCLEOTIDE SEQUENCE [LARGE SCALE GENOMIC DNA]</scope>
    <source>
        <strain evidence="2 3">DSM 26407</strain>
    </source>
</reference>
<protein>
    <recommendedName>
        <fullName evidence="4">DUF3592 domain-containing protein</fullName>
    </recommendedName>
</protein>
<feature type="transmembrane region" description="Helical" evidence="1">
    <location>
        <begin position="12"/>
        <end position="32"/>
    </location>
</feature>
<keyword evidence="1" id="KW-0812">Transmembrane</keyword>
<evidence type="ECO:0000256" key="1">
    <source>
        <dbReference type="SAM" id="Phobius"/>
    </source>
</evidence>
<evidence type="ECO:0000313" key="3">
    <source>
        <dbReference type="Proteomes" id="UP000252707"/>
    </source>
</evidence>
<feature type="transmembrane region" description="Helical" evidence="1">
    <location>
        <begin position="116"/>
        <end position="135"/>
    </location>
</feature>
<keyword evidence="3" id="KW-1185">Reference proteome</keyword>
<comment type="caution">
    <text evidence="2">The sequence shown here is derived from an EMBL/GenBank/DDBJ whole genome shotgun (WGS) entry which is preliminary data.</text>
</comment>
<evidence type="ECO:0000313" key="2">
    <source>
        <dbReference type="EMBL" id="RCX33227.1"/>
    </source>
</evidence>
<name>A0A369CLC6_9GAMM</name>
<dbReference type="AlphaFoldDB" id="A0A369CLC6"/>
<keyword evidence="1" id="KW-1133">Transmembrane helix</keyword>
<accession>A0A369CLC6</accession>
<proteinExistence type="predicted"/>
<gene>
    <name evidence="2" type="ORF">DFQ59_101528</name>
</gene>
<dbReference type="Proteomes" id="UP000252707">
    <property type="component" value="Unassembled WGS sequence"/>
</dbReference>
<dbReference type="EMBL" id="QPJY01000001">
    <property type="protein sequence ID" value="RCX33227.1"/>
    <property type="molecule type" value="Genomic_DNA"/>
</dbReference>
<sequence>MTGFRGPFLRSLLRRLPRLLMLVALVFPLAWYGPDDFRFLQGAVRVQGTVLAPEGEAGLLGGTPFVRIAFSLGEARYRYSAALYPFERPAAGEQVAALFNPDQRPFLKLDRPWHRYRVLGAWLLLAAVVLALFLLRRHHRRRAGGSGSQA</sequence>
<keyword evidence="1" id="KW-0472">Membrane</keyword>
<evidence type="ECO:0008006" key="4">
    <source>
        <dbReference type="Google" id="ProtNLM"/>
    </source>
</evidence>
<dbReference type="RefSeq" id="WP_114278092.1">
    <property type="nucleotide sequence ID" value="NZ_QPJY01000001.1"/>
</dbReference>